<comment type="caution">
    <text evidence="6">The sequence shown here is derived from an EMBL/GenBank/DDBJ whole genome shotgun (WGS) entry which is preliminary data.</text>
</comment>
<dbReference type="InterPro" id="IPR022928">
    <property type="entry name" value="RNA_2'-PTrans_KptA"/>
</dbReference>
<dbReference type="Gene3D" id="1.10.10.970">
    <property type="entry name" value="RNA 2'-phosphotransferase, Tpt1/KptA family, N-terminal domain"/>
    <property type="match status" value="1"/>
</dbReference>
<keyword evidence="2 5" id="KW-0808">Transferase</keyword>
<dbReference type="RefSeq" id="WP_307247090.1">
    <property type="nucleotide sequence ID" value="NZ_JAUSQZ010000001.1"/>
</dbReference>
<organism evidence="6 7">
    <name type="scientific">Kineosporia succinea</name>
    <dbReference type="NCBI Taxonomy" id="84632"/>
    <lineage>
        <taxon>Bacteria</taxon>
        <taxon>Bacillati</taxon>
        <taxon>Actinomycetota</taxon>
        <taxon>Actinomycetes</taxon>
        <taxon>Kineosporiales</taxon>
        <taxon>Kineosporiaceae</taxon>
        <taxon>Kineosporia</taxon>
    </lineage>
</organism>
<dbReference type="InterPro" id="IPR042081">
    <property type="entry name" value="RNA_2'-PTrans_C"/>
</dbReference>
<dbReference type="PANTHER" id="PTHR12684:SF2">
    <property type="entry name" value="TRNA 2'-PHOSPHOTRANSFERASE 1"/>
    <property type="match status" value="1"/>
</dbReference>
<protein>
    <recommendedName>
        <fullName evidence="5">Probable RNA 2'-phosphotransferase</fullName>
        <ecNumber evidence="5">2.7.1.-</ecNumber>
    </recommendedName>
</protein>
<evidence type="ECO:0000256" key="1">
    <source>
        <dbReference type="ARBA" id="ARBA00009836"/>
    </source>
</evidence>
<evidence type="ECO:0000313" key="7">
    <source>
        <dbReference type="Proteomes" id="UP001235712"/>
    </source>
</evidence>
<name>A0ABT9PAT6_9ACTN</name>
<reference evidence="6 7" key="1">
    <citation type="submission" date="2023-07" db="EMBL/GenBank/DDBJ databases">
        <title>Sequencing the genomes of 1000 actinobacteria strains.</title>
        <authorList>
            <person name="Klenk H.-P."/>
        </authorList>
    </citation>
    <scope>NUCLEOTIDE SEQUENCE [LARGE SCALE GENOMIC DNA]</scope>
    <source>
        <strain evidence="6 7">DSM 44388</strain>
    </source>
</reference>
<comment type="function">
    <text evidence="4 5">Removes the 2'-phosphate from RNA via an intermediate in which the phosphate is ADP-ribosylated by NAD followed by a presumed transesterification to release the RNA and generate ADP-ribose 1''-2''-cyclic phosphate (APPR&gt;P). May function as an ADP-ribosylase.</text>
</comment>
<dbReference type="EC" id="2.7.1.-" evidence="5"/>
<evidence type="ECO:0000256" key="2">
    <source>
        <dbReference type="ARBA" id="ARBA00022679"/>
    </source>
</evidence>
<dbReference type="SUPFAM" id="SSF56399">
    <property type="entry name" value="ADP-ribosylation"/>
    <property type="match status" value="1"/>
</dbReference>
<dbReference type="Proteomes" id="UP001235712">
    <property type="component" value="Unassembled WGS sequence"/>
</dbReference>
<keyword evidence="7" id="KW-1185">Reference proteome</keyword>
<accession>A0ABT9PAT6</accession>
<dbReference type="GO" id="GO:0016740">
    <property type="term" value="F:transferase activity"/>
    <property type="evidence" value="ECO:0007669"/>
    <property type="project" value="UniProtKB-KW"/>
</dbReference>
<gene>
    <name evidence="5" type="primary">kptA</name>
    <name evidence="6" type="ORF">J2S57_004909</name>
</gene>
<dbReference type="InterPro" id="IPR042080">
    <property type="entry name" value="RNA_2'-PTrans_N"/>
</dbReference>
<dbReference type="Gene3D" id="3.20.170.30">
    <property type="match status" value="1"/>
</dbReference>
<dbReference type="PANTHER" id="PTHR12684">
    <property type="entry name" value="PUTATIVE PHOSPHOTRANSFERASE"/>
    <property type="match status" value="1"/>
</dbReference>
<sequence length="175" mass="19584">MSRASRYLSLLLRHHPERAGLTPDPAGWVPVDDLLAAVGIDRPELESLVRDDDKQRFQLRGNRIRAAQGHSIDVDLGLEQREPPETLYHGTYLDVVPSVRTQGLLPMTRRLVHLSPDAQTARRVGARRGEPVVLTVAARRAFAEGRPYYRAANGVWLTDHVPPHLLDHPPRGGRP</sequence>
<dbReference type="InterPro" id="IPR002745">
    <property type="entry name" value="Ptrans_KptA/Tpt1"/>
</dbReference>
<dbReference type="Pfam" id="PF01885">
    <property type="entry name" value="PTS_2-RNA"/>
    <property type="match status" value="1"/>
</dbReference>
<evidence type="ECO:0000256" key="4">
    <source>
        <dbReference type="ARBA" id="ARBA00025212"/>
    </source>
</evidence>
<dbReference type="HAMAP" id="MF_00299">
    <property type="entry name" value="KptA"/>
    <property type="match status" value="1"/>
</dbReference>
<evidence type="ECO:0000256" key="5">
    <source>
        <dbReference type="HAMAP-Rule" id="MF_00299"/>
    </source>
</evidence>
<evidence type="ECO:0000256" key="3">
    <source>
        <dbReference type="ARBA" id="ARBA00023027"/>
    </source>
</evidence>
<keyword evidence="3 5" id="KW-0520">NAD</keyword>
<dbReference type="EMBL" id="JAUSQZ010000001">
    <property type="protein sequence ID" value="MDP9829160.1"/>
    <property type="molecule type" value="Genomic_DNA"/>
</dbReference>
<comment type="similarity">
    <text evidence="1 5">Belongs to the KptA/TPT1 family.</text>
</comment>
<proteinExistence type="inferred from homology"/>
<evidence type="ECO:0000313" key="6">
    <source>
        <dbReference type="EMBL" id="MDP9829160.1"/>
    </source>
</evidence>